<evidence type="ECO:0000256" key="3">
    <source>
        <dbReference type="SAM" id="SignalP"/>
    </source>
</evidence>
<dbReference type="PANTHER" id="PTHR47566:SF1">
    <property type="entry name" value="PROTEIN NUD1"/>
    <property type="match status" value="1"/>
</dbReference>
<evidence type="ECO:0000256" key="2">
    <source>
        <dbReference type="ARBA" id="ARBA00022737"/>
    </source>
</evidence>
<organism evidence="5 6">
    <name type="scientific">Porphyromonas miyakawae</name>
    <dbReference type="NCBI Taxonomy" id="3137470"/>
    <lineage>
        <taxon>Bacteria</taxon>
        <taxon>Pseudomonadati</taxon>
        <taxon>Bacteroidota</taxon>
        <taxon>Bacteroidia</taxon>
        <taxon>Bacteroidales</taxon>
        <taxon>Porphyromonadaceae</taxon>
        <taxon>Porphyromonas</taxon>
    </lineage>
</organism>
<feature type="signal peptide" evidence="3">
    <location>
        <begin position="1"/>
        <end position="24"/>
    </location>
</feature>
<dbReference type="InterPro" id="IPR032675">
    <property type="entry name" value="LRR_dom_sf"/>
</dbReference>
<keyword evidence="3" id="KW-0732">Signal</keyword>
<dbReference type="SUPFAM" id="SSF52058">
    <property type="entry name" value="L domain-like"/>
    <property type="match status" value="2"/>
</dbReference>
<dbReference type="Gene3D" id="3.80.10.10">
    <property type="entry name" value="Ribonuclease Inhibitor"/>
    <property type="match status" value="2"/>
</dbReference>
<dbReference type="Pfam" id="PF12799">
    <property type="entry name" value="LRR_4"/>
    <property type="match status" value="1"/>
</dbReference>
<protein>
    <recommendedName>
        <fullName evidence="4">Bacterial repeat domain-containing protein</fullName>
    </recommendedName>
</protein>
<evidence type="ECO:0000313" key="6">
    <source>
        <dbReference type="Proteomes" id="UP001628220"/>
    </source>
</evidence>
<comment type="caution">
    <text evidence="5">The sequence shown here is derived from an EMBL/GenBank/DDBJ whole genome shotgun (WGS) entry which is preliminary data.</text>
</comment>
<dbReference type="Proteomes" id="UP001628220">
    <property type="component" value="Unassembled WGS sequence"/>
</dbReference>
<keyword evidence="1" id="KW-0433">Leucine-rich repeat</keyword>
<dbReference type="EMBL" id="BAAFSF010000001">
    <property type="protein sequence ID" value="GAB1250962.1"/>
    <property type="molecule type" value="Genomic_DNA"/>
</dbReference>
<dbReference type="PANTHER" id="PTHR47566">
    <property type="match status" value="1"/>
</dbReference>
<dbReference type="InterPro" id="IPR025875">
    <property type="entry name" value="Leu-rich_rpt_4"/>
</dbReference>
<sequence>METKMRNRLLSVALLLLFALPASAQSITFTTTKNVGDKVKLAITANGAVTATGLTEKIIADGETQTYTLTSQTIKIEGAGIQEFDCSGNNINALELSKCDNLSSLYCFDNEITKLDVSACAKLWGLYCGNNALTELNISGCTKLGELFCFKNKLTTLDVSSCTELTEFSCYTNLLTSLDVSGHGKLSEFNCYSNKLTDLSLASCNGLLWLACEDNHLSCEKMEKVVQELPQRTSYFMGSFNALTDAEKNATEGERNILTKDNVQVAVSKNWDVFSVPTAGSYTHTAFEGLEGTCADYQPKANITLTTTKEVGTTIKLKIKANGAVTAQGIKEDIVFDMANDYTLTAQTVTLSGDITFFDCHTAQVSSLSLDCANLSTFSCENNELKELDVSKCPNLSDFWCYKNQLTKLNVSGCSKLDYINCSKNQLSSLDISSCGVLRVLYCHGNALTKLDLSQCPKLKELRCHQNKLTELDLTTCANLEKLTCAENKLTALDVSQCTKLFQVWCYDNQIASLDMSKCSNLEWLIAYKNRLTSVNLAGCEKFSFISCEENLLGCSALEAIADALPDRTSLATGALDAVTADERDIAPGSGNVLTQHAAQVAKEKNWYVHYLEAAGSDNATDYDGRGGNCTDNAFSFVVTVSKNANGLVTVKGTKDLNAVPYGTELTVEVAPEAGYELDKLMANEEDITATKRFVVKSNVKVTATFKNGAEAVTRENIALYPNPASDEANLFGVAPQSEVSVYGTDGARLLTVTADQSGHAVLLVEGLPEGNYLVTFLDAMDVLTTRQLTIKR</sequence>
<feature type="domain" description="Bacterial repeat" evidence="4">
    <location>
        <begin position="638"/>
        <end position="708"/>
    </location>
</feature>
<keyword evidence="2" id="KW-0677">Repeat</keyword>
<name>A0ABQ0DZT5_9PORP</name>
<dbReference type="InterPro" id="IPR052574">
    <property type="entry name" value="CDIRP"/>
</dbReference>
<reference evidence="5 6" key="1">
    <citation type="journal article" date="2025" name="Int. J. Syst. Evol. Microbiol.">
        <title>Desulfovibrio falkowii sp. nov., Porphyromonas miyakawae sp. nov., Mediterraneibacter flintii sp. nov. and Owariibacterium komagatae gen. nov., sp. nov., isolated from human faeces.</title>
        <authorList>
            <person name="Hamaguchi T."/>
            <person name="Ohara M."/>
            <person name="Hisatomi A."/>
            <person name="Sekiguchi K."/>
            <person name="Takeda J.I."/>
            <person name="Ueyama J."/>
            <person name="Ito M."/>
            <person name="Nishiwaki H."/>
            <person name="Ogi T."/>
            <person name="Hirayama M."/>
            <person name="Ohkuma M."/>
            <person name="Sakamoto M."/>
            <person name="Ohno K."/>
        </authorList>
    </citation>
    <scope>NUCLEOTIDE SEQUENCE [LARGE SCALE GENOMIC DNA]</scope>
    <source>
        <strain evidence="5 6">13CB11C</strain>
    </source>
</reference>
<evidence type="ECO:0000256" key="1">
    <source>
        <dbReference type="ARBA" id="ARBA00022614"/>
    </source>
</evidence>
<dbReference type="InterPro" id="IPR044060">
    <property type="entry name" value="Bacterial_rp_domain"/>
</dbReference>
<accession>A0ABQ0DZT5</accession>
<keyword evidence="6" id="KW-1185">Reference proteome</keyword>
<proteinExistence type="predicted"/>
<gene>
    <name evidence="5" type="ORF">Tsumi_00660</name>
</gene>
<feature type="chain" id="PRO_5047320302" description="Bacterial repeat domain-containing protein" evidence="3">
    <location>
        <begin position="25"/>
        <end position="793"/>
    </location>
</feature>
<evidence type="ECO:0000313" key="5">
    <source>
        <dbReference type="EMBL" id="GAB1250962.1"/>
    </source>
</evidence>
<evidence type="ECO:0000259" key="4">
    <source>
        <dbReference type="Pfam" id="PF18998"/>
    </source>
</evidence>
<dbReference type="Pfam" id="PF18998">
    <property type="entry name" value="Flg_new_2"/>
    <property type="match status" value="1"/>
</dbReference>